<keyword evidence="2 5" id="KW-0812">Transmembrane</keyword>
<evidence type="ECO:0000256" key="2">
    <source>
        <dbReference type="ARBA" id="ARBA00022692"/>
    </source>
</evidence>
<evidence type="ECO:0008006" key="8">
    <source>
        <dbReference type="Google" id="ProtNLM"/>
    </source>
</evidence>
<dbReference type="AlphaFoldDB" id="A0A439CUF1"/>
<evidence type="ECO:0000256" key="5">
    <source>
        <dbReference type="SAM" id="Phobius"/>
    </source>
</evidence>
<dbReference type="GO" id="GO:0005886">
    <property type="term" value="C:plasma membrane"/>
    <property type="evidence" value="ECO:0007669"/>
    <property type="project" value="TreeGrafter"/>
</dbReference>
<name>A0A439CUF1_9PEZI</name>
<dbReference type="EMBL" id="RYZI01000398">
    <property type="protein sequence ID" value="RWA05804.1"/>
    <property type="molecule type" value="Genomic_DNA"/>
</dbReference>
<comment type="caution">
    <text evidence="6">The sequence shown here is derived from an EMBL/GenBank/DDBJ whole genome shotgun (WGS) entry which is preliminary data.</text>
</comment>
<evidence type="ECO:0000256" key="3">
    <source>
        <dbReference type="ARBA" id="ARBA00022989"/>
    </source>
</evidence>
<dbReference type="InterPro" id="IPR036259">
    <property type="entry name" value="MFS_trans_sf"/>
</dbReference>
<dbReference type="SUPFAM" id="SSF103473">
    <property type="entry name" value="MFS general substrate transporter"/>
    <property type="match status" value="1"/>
</dbReference>
<protein>
    <recommendedName>
        <fullName evidence="8">Major facilitator superfamily (MFS) profile domain-containing protein</fullName>
    </recommendedName>
</protein>
<sequence>MPREPHLEEALPISVNPYAWSRQRKTFVFIAGAIAVVNSTLGSALPSGAVTFIAADFHIGSDLLLTLPISLYLVGYILGPFAFGPLSETYGVGQSHLAPSPSTPSSPSPVLFLRPFLLSLSSASLPAFLLPRRRPLLVAYMQTSTQTPKPVDGRWRDTWP</sequence>
<proteinExistence type="predicted"/>
<evidence type="ECO:0000313" key="6">
    <source>
        <dbReference type="EMBL" id="RWA05804.1"/>
    </source>
</evidence>
<gene>
    <name evidence="6" type="ORF">EKO27_g9312</name>
</gene>
<dbReference type="GO" id="GO:0022857">
    <property type="term" value="F:transmembrane transporter activity"/>
    <property type="evidence" value="ECO:0007669"/>
    <property type="project" value="TreeGrafter"/>
</dbReference>
<keyword evidence="7" id="KW-1185">Reference proteome</keyword>
<dbReference type="Gene3D" id="1.20.1250.20">
    <property type="entry name" value="MFS general substrate transporter like domains"/>
    <property type="match status" value="1"/>
</dbReference>
<evidence type="ECO:0000256" key="1">
    <source>
        <dbReference type="ARBA" id="ARBA00004141"/>
    </source>
</evidence>
<dbReference type="STRING" id="363999.A0A439CUF1"/>
<evidence type="ECO:0000256" key="4">
    <source>
        <dbReference type="ARBA" id="ARBA00023136"/>
    </source>
</evidence>
<organism evidence="6 7">
    <name type="scientific">Xylaria grammica</name>
    <dbReference type="NCBI Taxonomy" id="363999"/>
    <lineage>
        <taxon>Eukaryota</taxon>
        <taxon>Fungi</taxon>
        <taxon>Dikarya</taxon>
        <taxon>Ascomycota</taxon>
        <taxon>Pezizomycotina</taxon>
        <taxon>Sordariomycetes</taxon>
        <taxon>Xylariomycetidae</taxon>
        <taxon>Xylariales</taxon>
        <taxon>Xylariaceae</taxon>
        <taxon>Xylaria</taxon>
    </lineage>
</organism>
<keyword evidence="4 5" id="KW-0472">Membrane</keyword>
<feature type="transmembrane region" description="Helical" evidence="5">
    <location>
        <begin position="27"/>
        <end position="54"/>
    </location>
</feature>
<feature type="transmembrane region" description="Helical" evidence="5">
    <location>
        <begin position="63"/>
        <end position="83"/>
    </location>
</feature>
<keyword evidence="3 5" id="KW-1133">Transmembrane helix</keyword>
<accession>A0A439CUF1</accession>
<evidence type="ECO:0000313" key="7">
    <source>
        <dbReference type="Proteomes" id="UP000286045"/>
    </source>
</evidence>
<comment type="subcellular location">
    <subcellularLocation>
        <location evidence="1">Membrane</location>
        <topology evidence="1">Multi-pass membrane protein</topology>
    </subcellularLocation>
</comment>
<dbReference type="PANTHER" id="PTHR23502:SF74">
    <property type="entry name" value="MAJOR FACILITATOR SUPERFAMILY (MFS) PROFILE DOMAIN-CONTAINING PROTEIN"/>
    <property type="match status" value="1"/>
</dbReference>
<dbReference type="PANTHER" id="PTHR23502">
    <property type="entry name" value="MAJOR FACILITATOR SUPERFAMILY"/>
    <property type="match status" value="1"/>
</dbReference>
<dbReference type="Proteomes" id="UP000286045">
    <property type="component" value="Unassembled WGS sequence"/>
</dbReference>
<reference evidence="6 7" key="1">
    <citation type="submission" date="2018-12" db="EMBL/GenBank/DDBJ databases">
        <title>Draft genome sequence of Xylaria grammica IHI A82.</title>
        <authorList>
            <person name="Buettner E."/>
            <person name="Kellner H."/>
        </authorList>
    </citation>
    <scope>NUCLEOTIDE SEQUENCE [LARGE SCALE GENOMIC DNA]</scope>
    <source>
        <strain evidence="6 7">IHI A82</strain>
    </source>
</reference>